<dbReference type="Proteomes" id="UP001362999">
    <property type="component" value="Unassembled WGS sequence"/>
</dbReference>
<dbReference type="Gene3D" id="3.30.710.10">
    <property type="entry name" value="Potassium Channel Kv1.1, Chain A"/>
    <property type="match status" value="1"/>
</dbReference>
<dbReference type="InterPro" id="IPR011333">
    <property type="entry name" value="SKP1/BTB/POZ_sf"/>
</dbReference>
<evidence type="ECO:0000259" key="1">
    <source>
        <dbReference type="PROSITE" id="PS50097"/>
    </source>
</evidence>
<evidence type="ECO:0000313" key="3">
    <source>
        <dbReference type="Proteomes" id="UP001362999"/>
    </source>
</evidence>
<dbReference type="CDD" id="cd18186">
    <property type="entry name" value="BTB_POZ_ZBTB_KLHL-like"/>
    <property type="match status" value="1"/>
</dbReference>
<reference evidence="2 3" key="1">
    <citation type="journal article" date="2024" name="J Genomics">
        <title>Draft genome sequencing and assembly of Favolaschia claudopus CIRM-BRFM 2984 isolated from oak limbs.</title>
        <authorList>
            <person name="Navarro D."/>
            <person name="Drula E."/>
            <person name="Chaduli D."/>
            <person name="Cazenave R."/>
            <person name="Ahrendt S."/>
            <person name="Wang J."/>
            <person name="Lipzen A."/>
            <person name="Daum C."/>
            <person name="Barry K."/>
            <person name="Grigoriev I.V."/>
            <person name="Favel A."/>
            <person name="Rosso M.N."/>
            <person name="Martin F."/>
        </authorList>
    </citation>
    <scope>NUCLEOTIDE SEQUENCE [LARGE SCALE GENOMIC DNA]</scope>
    <source>
        <strain evidence="2 3">CIRM-BRFM 2984</strain>
    </source>
</reference>
<dbReference type="AlphaFoldDB" id="A0AAV9ZHQ3"/>
<dbReference type="Pfam" id="PF00651">
    <property type="entry name" value="BTB"/>
    <property type="match status" value="1"/>
</dbReference>
<keyword evidence="3" id="KW-1185">Reference proteome</keyword>
<evidence type="ECO:0000313" key="2">
    <source>
        <dbReference type="EMBL" id="KAK6981571.1"/>
    </source>
</evidence>
<protein>
    <submittedName>
        <fullName evidence="2">BTB domain-containing protein</fullName>
    </submittedName>
</protein>
<dbReference type="SMART" id="SM00225">
    <property type="entry name" value="BTB"/>
    <property type="match status" value="1"/>
</dbReference>
<proteinExistence type="predicted"/>
<accession>A0AAV9ZHQ3</accession>
<dbReference type="InterPro" id="IPR000210">
    <property type="entry name" value="BTB/POZ_dom"/>
</dbReference>
<gene>
    <name evidence="2" type="ORF">R3P38DRAFT_3460083</name>
</gene>
<dbReference type="SUPFAM" id="SSF54695">
    <property type="entry name" value="POZ domain"/>
    <property type="match status" value="1"/>
</dbReference>
<dbReference type="PROSITE" id="PS50097">
    <property type="entry name" value="BTB"/>
    <property type="match status" value="1"/>
</dbReference>
<comment type="caution">
    <text evidence="2">The sequence shown here is derived from an EMBL/GenBank/DDBJ whole genome shotgun (WGS) entry which is preliminary data.</text>
</comment>
<feature type="domain" description="BTB" evidence="1">
    <location>
        <begin position="22"/>
        <end position="85"/>
    </location>
</feature>
<name>A0AAV9ZHQ3_9AGAR</name>
<organism evidence="2 3">
    <name type="scientific">Favolaschia claudopus</name>
    <dbReference type="NCBI Taxonomy" id="2862362"/>
    <lineage>
        <taxon>Eukaryota</taxon>
        <taxon>Fungi</taxon>
        <taxon>Dikarya</taxon>
        <taxon>Basidiomycota</taxon>
        <taxon>Agaricomycotina</taxon>
        <taxon>Agaricomycetes</taxon>
        <taxon>Agaricomycetidae</taxon>
        <taxon>Agaricales</taxon>
        <taxon>Marasmiineae</taxon>
        <taxon>Mycenaceae</taxon>
        <taxon>Favolaschia</taxon>
    </lineage>
</organism>
<sequence length="313" mass="35256">MSSSTSLPPPLIPDKPFNDPNADVILTSSDGADFRVQRASLTLLSPVFEDLFRLPQPPNDPAVPSIPMAESADTLDLVLRFCYPGAERKIPDNIDQLRQVLEVSLLKYDIQSIVPKAKKFVSDYLASNPIAVYVIACCYEWKELAVSAARCSLDLPLRSFPSNPLFELSELESLSATHYHRLLQYHAACAAACLDSIETKRWITAPPQDVWFTCRNAECSTNPDWMWYLSDGGLWLVRDWFLAYMKAVRDVLEARPSARVDDPQLMVEAMKQMVKCSNCRQNGFGQLQNFATKTFASRIREVVDKVKLDLPFA</sequence>
<dbReference type="EMBL" id="JAWWNJ010000149">
    <property type="protein sequence ID" value="KAK6981571.1"/>
    <property type="molecule type" value="Genomic_DNA"/>
</dbReference>